<feature type="region of interest" description="Disordered" evidence="1">
    <location>
        <begin position="742"/>
        <end position="772"/>
    </location>
</feature>
<gene>
    <name evidence="4" type="ORF">ACFOY1_07495</name>
</gene>
<dbReference type="CDD" id="cd01344">
    <property type="entry name" value="PL2_Passenger_AT"/>
    <property type="match status" value="1"/>
</dbReference>
<dbReference type="Pfam" id="PF03797">
    <property type="entry name" value="Autotransporter"/>
    <property type="match status" value="1"/>
</dbReference>
<dbReference type="SMART" id="SM00869">
    <property type="entry name" value="Autotransporter"/>
    <property type="match status" value="1"/>
</dbReference>
<dbReference type="Proteomes" id="UP001595848">
    <property type="component" value="Unassembled WGS sequence"/>
</dbReference>
<dbReference type="EMBL" id="JBHSBV010000002">
    <property type="protein sequence ID" value="MFC4200794.1"/>
    <property type="molecule type" value="Genomic_DNA"/>
</dbReference>
<dbReference type="InterPro" id="IPR005546">
    <property type="entry name" value="Autotransporte_beta"/>
</dbReference>
<evidence type="ECO:0000313" key="4">
    <source>
        <dbReference type="EMBL" id="MFC4200794.1"/>
    </source>
</evidence>
<dbReference type="InterPro" id="IPR051551">
    <property type="entry name" value="Autotransporter_adhesion"/>
</dbReference>
<dbReference type="InterPro" id="IPR006315">
    <property type="entry name" value="OM_autotransptr_brl_dom"/>
</dbReference>
<protein>
    <submittedName>
        <fullName evidence="4">Autotransporter outer membrane beta-barrel domain-containing protein</fullName>
    </submittedName>
</protein>
<evidence type="ECO:0000256" key="2">
    <source>
        <dbReference type="SAM" id="SignalP"/>
    </source>
</evidence>
<dbReference type="PROSITE" id="PS51208">
    <property type="entry name" value="AUTOTRANSPORTER"/>
    <property type="match status" value="1"/>
</dbReference>
<proteinExistence type="predicted"/>
<keyword evidence="2" id="KW-0732">Signal</keyword>
<feature type="chain" id="PRO_5045495558" evidence="2">
    <location>
        <begin position="27"/>
        <end position="1051"/>
    </location>
</feature>
<feature type="signal peptide" evidence="2">
    <location>
        <begin position="1"/>
        <end position="26"/>
    </location>
</feature>
<reference evidence="5" key="1">
    <citation type="journal article" date="2019" name="Int. J. Syst. Evol. Microbiol.">
        <title>The Global Catalogue of Microorganisms (GCM) 10K type strain sequencing project: providing services to taxonomists for standard genome sequencing and annotation.</title>
        <authorList>
            <consortium name="The Broad Institute Genomics Platform"/>
            <consortium name="The Broad Institute Genome Sequencing Center for Infectious Disease"/>
            <person name="Wu L."/>
            <person name="Ma J."/>
        </authorList>
    </citation>
    <scope>NUCLEOTIDE SEQUENCE [LARGE SCALE GENOMIC DNA]</scope>
    <source>
        <strain evidence="5">LMG 24813</strain>
    </source>
</reference>
<keyword evidence="5" id="KW-1185">Reference proteome</keyword>
<comment type="caution">
    <text evidence="4">The sequence shown here is derived from an EMBL/GenBank/DDBJ whole genome shotgun (WGS) entry which is preliminary data.</text>
</comment>
<dbReference type="PANTHER" id="PTHR35037:SF3">
    <property type="entry name" value="C-TERMINAL REGION OF AIDA-LIKE PROTEIN"/>
    <property type="match status" value="1"/>
</dbReference>
<dbReference type="RefSeq" id="WP_217963986.1">
    <property type="nucleotide sequence ID" value="NZ_JAHTBN010000003.1"/>
</dbReference>
<organism evidence="4 5">
    <name type="scientific">Candidimonas humi</name>
    <dbReference type="NCBI Taxonomy" id="683355"/>
    <lineage>
        <taxon>Bacteria</taxon>
        <taxon>Pseudomonadati</taxon>
        <taxon>Pseudomonadota</taxon>
        <taxon>Betaproteobacteria</taxon>
        <taxon>Burkholderiales</taxon>
        <taxon>Alcaligenaceae</taxon>
        <taxon>Candidimonas</taxon>
    </lineage>
</organism>
<dbReference type="Pfam" id="PF18883">
    <property type="entry name" value="AC_1"/>
    <property type="match status" value="1"/>
</dbReference>
<dbReference type="PANTHER" id="PTHR35037">
    <property type="entry name" value="C-TERMINAL REGION OF AIDA-LIKE PROTEIN"/>
    <property type="match status" value="1"/>
</dbReference>
<sequence length="1051" mass="107282">MRAAGIAFIPVLLPAAWTGSVDTAWAACTAQPDGSYLCSGTSSGETLSSSTGPLTIVASPTLNIDSSDVGFQISGSGSSNIVFSQDNGSTITGATDGIHADQYSTGTTHITVGGNVAGNGDNGIFSYNDSGTGNVVVEQTAGTITGLTHGIRVDNYGTEAATISTAGTVIQAGTVSAYWDTYGVYAYNAASATDITLTQTGGAISGQYYGLYGNNQGTGSTTISSAGDVVATEQTGVAAFNGGSAKDIRISQTAGTITGKEYGIYGDNGGTGSTHVTAAGTVTSPGYGVFAFNDNSGTSDLSVTQAAGTIAGGIDGIDAWNEGSGATAVAVKGEVSGGTGAGIQTLSVNGATIDIAATAKVSTTSGLAIRNIGTGNVVVTSAGTIIGDSSLGPGNDTFNLAGGSYTGKIFGDDRDNPLSSGGNDVFNWTRGTLNGGFYGQDGSDTATISAAAYDGSQVLDGGDDTSSIDGMVDTLNLQGIHASAKGSNIVNWEIVRLDGSTLAINDGAWKVGEPNGDNTGVFLSNGSTLDGMAALAFDGRLNIDATSSFVTRGGGAGIYSISGDVNNAGTVNMQDGAAGDVMTVAGNYTGAGGSLLIDTVLGDDSSRTDKLLISGDTAGTTRLAVNNINGTGAPTVEGIRVIGVGGKSDGSFSLAGDYTVHGKPAIVAGAYAYQLYQGGVSTPADGDWYLRSQLNPQQASQAPAAPAKPLYQAGVPSYEAYPQALLALNSLPTLQERVGNRYWTGAGNQPDRNASSAGKQQAGADPSGAAIEGNGVWGRMEGAYKHIKPGDSTSDTSYDQNIFRLQVGVDRQLNESSNGKLIGGLTAHYVHGQTDSKSAHGDGEIDTDGYGVGGTLTWYGKNGFYLDGQARFTWYDSDLNSKLARKSLVKDNDGFGYASSIEGGKRIALDSNWSLTPQAQLVYSNVDFDAFTDAFGARVSRANGESLQGRLGVALDHESSQVMIGGTPMRTHVYGVANLHYEFLDGTKVDVSGQSFASRNDRLWASLGVGGSYNWNKDKYSLYGEGLVNTSLNQFGNSYSVIGRVGLRMRW</sequence>
<feature type="domain" description="Autotransporter" evidence="3">
    <location>
        <begin position="769"/>
        <end position="1051"/>
    </location>
</feature>
<dbReference type="InterPro" id="IPR043990">
    <property type="entry name" value="AC_1"/>
</dbReference>
<name>A0ABV8NV04_9BURK</name>
<evidence type="ECO:0000259" key="3">
    <source>
        <dbReference type="PROSITE" id="PS51208"/>
    </source>
</evidence>
<evidence type="ECO:0000256" key="1">
    <source>
        <dbReference type="SAM" id="MobiDB-lite"/>
    </source>
</evidence>
<feature type="compositionally biased region" description="Polar residues" evidence="1">
    <location>
        <begin position="746"/>
        <end position="759"/>
    </location>
</feature>
<dbReference type="NCBIfam" id="TIGR01414">
    <property type="entry name" value="autotrans_barl"/>
    <property type="match status" value="1"/>
</dbReference>
<evidence type="ECO:0000313" key="5">
    <source>
        <dbReference type="Proteomes" id="UP001595848"/>
    </source>
</evidence>
<accession>A0ABV8NV04</accession>